<sequence length="118" mass="13756">MSEANSVILRASIESLQKYIEMQMSVISDTRKKLVFLKPQKKTLSFSSSNIASFDPVDPRIKREYLSKRMTKIAKLLKLMKIEKQNTKRDVQNAIDSMKNENISLQQQIDMLYSRLNK</sequence>
<evidence type="ECO:0000313" key="2">
    <source>
        <dbReference type="EMBL" id="EAY01239.1"/>
    </source>
</evidence>
<gene>
    <name evidence="2" type="ORF">TVAG_027070</name>
</gene>
<keyword evidence="1" id="KW-0175">Coiled coil</keyword>
<dbReference type="KEGG" id="tva:4759065"/>
<dbReference type="VEuPathDB" id="TrichDB:TVAG_027070"/>
<dbReference type="VEuPathDB" id="TrichDB:TVAGG3_0947650"/>
<dbReference type="GO" id="GO:0005524">
    <property type="term" value="F:ATP binding"/>
    <property type="evidence" value="ECO:0007669"/>
    <property type="project" value="UniProtKB-KW"/>
</dbReference>
<reference evidence="2" key="1">
    <citation type="submission" date="2006-10" db="EMBL/GenBank/DDBJ databases">
        <authorList>
            <person name="Amadeo P."/>
            <person name="Zhao Q."/>
            <person name="Wortman J."/>
            <person name="Fraser-Liggett C."/>
            <person name="Carlton J."/>
        </authorList>
    </citation>
    <scope>NUCLEOTIDE SEQUENCE</scope>
    <source>
        <strain evidence="2">G3</strain>
    </source>
</reference>
<feature type="coiled-coil region" evidence="1">
    <location>
        <begin position="81"/>
        <end position="115"/>
    </location>
</feature>
<evidence type="ECO:0000256" key="1">
    <source>
        <dbReference type="SAM" id="Coils"/>
    </source>
</evidence>
<keyword evidence="2" id="KW-0067">ATP-binding</keyword>
<dbReference type="InParanoid" id="A2F1F2"/>
<dbReference type="RefSeq" id="XP_001314054.1">
    <property type="nucleotide sequence ID" value="XM_001314047.1"/>
</dbReference>
<dbReference type="SMR" id="A2F1F2"/>
<dbReference type="EMBL" id="DS113573">
    <property type="protein sequence ID" value="EAY01239.1"/>
    <property type="molecule type" value="Genomic_DNA"/>
</dbReference>
<accession>A2F1F2</accession>
<keyword evidence="2" id="KW-0547">Nucleotide-binding</keyword>
<keyword evidence="3" id="KW-1185">Reference proteome</keyword>
<dbReference type="AlphaFoldDB" id="A2F1F2"/>
<proteinExistence type="predicted"/>
<organism evidence="2 3">
    <name type="scientific">Trichomonas vaginalis (strain ATCC PRA-98 / G3)</name>
    <dbReference type="NCBI Taxonomy" id="412133"/>
    <lineage>
        <taxon>Eukaryota</taxon>
        <taxon>Metamonada</taxon>
        <taxon>Parabasalia</taxon>
        <taxon>Trichomonadida</taxon>
        <taxon>Trichomonadidae</taxon>
        <taxon>Trichomonas</taxon>
    </lineage>
</organism>
<protein>
    <submittedName>
        <fullName evidence="2">Molybdenum ABC transporter, ATP-binding protein, putative</fullName>
    </submittedName>
</protein>
<evidence type="ECO:0000313" key="3">
    <source>
        <dbReference type="Proteomes" id="UP000001542"/>
    </source>
</evidence>
<name>A2F1F2_TRIV3</name>
<dbReference type="Proteomes" id="UP000001542">
    <property type="component" value="Unassembled WGS sequence"/>
</dbReference>
<reference evidence="2" key="2">
    <citation type="journal article" date="2007" name="Science">
        <title>Draft genome sequence of the sexually transmitted pathogen Trichomonas vaginalis.</title>
        <authorList>
            <person name="Carlton J.M."/>
            <person name="Hirt R.P."/>
            <person name="Silva J.C."/>
            <person name="Delcher A.L."/>
            <person name="Schatz M."/>
            <person name="Zhao Q."/>
            <person name="Wortman J.R."/>
            <person name="Bidwell S.L."/>
            <person name="Alsmark U.C.M."/>
            <person name="Besteiro S."/>
            <person name="Sicheritz-Ponten T."/>
            <person name="Noel C.J."/>
            <person name="Dacks J.B."/>
            <person name="Foster P.G."/>
            <person name="Simillion C."/>
            <person name="Van de Peer Y."/>
            <person name="Miranda-Saavedra D."/>
            <person name="Barton G.J."/>
            <person name="Westrop G.D."/>
            <person name="Mueller S."/>
            <person name="Dessi D."/>
            <person name="Fiori P.L."/>
            <person name="Ren Q."/>
            <person name="Paulsen I."/>
            <person name="Zhang H."/>
            <person name="Bastida-Corcuera F.D."/>
            <person name="Simoes-Barbosa A."/>
            <person name="Brown M.T."/>
            <person name="Hayes R.D."/>
            <person name="Mukherjee M."/>
            <person name="Okumura C.Y."/>
            <person name="Schneider R."/>
            <person name="Smith A.J."/>
            <person name="Vanacova S."/>
            <person name="Villalvazo M."/>
            <person name="Haas B.J."/>
            <person name="Pertea M."/>
            <person name="Feldblyum T.V."/>
            <person name="Utterback T.R."/>
            <person name="Shu C.L."/>
            <person name="Osoegawa K."/>
            <person name="de Jong P.J."/>
            <person name="Hrdy I."/>
            <person name="Horvathova L."/>
            <person name="Zubacova Z."/>
            <person name="Dolezal P."/>
            <person name="Malik S.B."/>
            <person name="Logsdon J.M. Jr."/>
            <person name="Henze K."/>
            <person name="Gupta A."/>
            <person name="Wang C.C."/>
            <person name="Dunne R.L."/>
            <person name="Upcroft J.A."/>
            <person name="Upcroft P."/>
            <person name="White O."/>
            <person name="Salzberg S.L."/>
            <person name="Tang P."/>
            <person name="Chiu C.-H."/>
            <person name="Lee Y.-S."/>
            <person name="Embley T.M."/>
            <person name="Coombs G.H."/>
            <person name="Mottram J.C."/>
            <person name="Tachezy J."/>
            <person name="Fraser-Liggett C.M."/>
            <person name="Johnson P.J."/>
        </authorList>
    </citation>
    <scope>NUCLEOTIDE SEQUENCE [LARGE SCALE GENOMIC DNA]</scope>
    <source>
        <strain evidence="2">G3</strain>
    </source>
</reference>